<sequence length="353" mass="39561">MMDSALRNTHEEMDSFDVEEDLELNEVEESMSLLSLSNTGSKEITSSTDDISADLTGFFSDDDGGGPEEISYGNITDDAEEGVGDKWDYLKNGSDCNEVVTNASRLLRRRNLNGSRKKSSNACNAIGASVISGYNYKSPLSDLNKPPSKPIDIVYGDADQCRDFSQSKKTRSRRSLYRAIREDWREKAWERKRDQALSEEFSCDYNYFSDFQSSKTASDSASEEARADSPYSTLRRTTSTPRVRKFTNVDLDELKGCLDLGFGFNYEEMPELSNTLPALELCYAIGQKFQDDQHQKSSPVSTLDNMDSSNNEGYAQSPIANWKISSPGDHPQQVKERLKVWAQAVACTVRLCN</sequence>
<protein>
    <submittedName>
        <fullName evidence="2">Uncharacterized protein</fullName>
    </submittedName>
</protein>
<dbReference type="Pfam" id="PF07939">
    <property type="entry name" value="DUF1685"/>
    <property type="match status" value="1"/>
</dbReference>
<evidence type="ECO:0000256" key="1">
    <source>
        <dbReference type="SAM" id="MobiDB-lite"/>
    </source>
</evidence>
<dbReference type="EMBL" id="EF676483">
    <property type="protein sequence ID" value="ABR16384.1"/>
    <property type="molecule type" value="mRNA"/>
</dbReference>
<organism evidence="2">
    <name type="scientific">Picea sitchensis</name>
    <name type="common">Sitka spruce</name>
    <name type="synonym">Pinus sitchensis</name>
    <dbReference type="NCBI Taxonomy" id="3332"/>
    <lineage>
        <taxon>Eukaryota</taxon>
        <taxon>Viridiplantae</taxon>
        <taxon>Streptophyta</taxon>
        <taxon>Embryophyta</taxon>
        <taxon>Tracheophyta</taxon>
        <taxon>Spermatophyta</taxon>
        <taxon>Pinopsida</taxon>
        <taxon>Pinidae</taxon>
        <taxon>Conifers I</taxon>
        <taxon>Pinales</taxon>
        <taxon>Pinaceae</taxon>
        <taxon>Picea</taxon>
    </lineage>
</organism>
<feature type="region of interest" description="Disordered" evidence="1">
    <location>
        <begin position="218"/>
        <end position="238"/>
    </location>
</feature>
<evidence type="ECO:0000313" key="2">
    <source>
        <dbReference type="EMBL" id="ABR16384.1"/>
    </source>
</evidence>
<reference evidence="2" key="1">
    <citation type="submission" date="2007-06" db="EMBL/GenBank/DDBJ databases">
        <title>Full length cDNA sequences from Sitka Spruce (Picea sitchensis).</title>
        <authorList>
            <person name="Ralph S.G."/>
            <person name="Chun H.E."/>
            <person name="Liao N."/>
            <person name="Ali J."/>
            <person name="Reid K."/>
            <person name="Kolosova N."/>
            <person name="Cooper N."/>
            <person name="Cullis C."/>
            <person name="Jancsik S."/>
            <person name="Moore R."/>
            <person name="Mayo M."/>
            <person name="Wagner S."/>
            <person name="Holt R.A."/>
            <person name="Jones S.J.M."/>
            <person name="Marra M.A."/>
            <person name="Ritland C.E."/>
            <person name="Ritland K."/>
            <person name="Bohlmann J."/>
        </authorList>
    </citation>
    <scope>NUCLEOTIDE SEQUENCE</scope>
    <source>
        <tissue evidence="2">Green portion of the leader tissue</tissue>
    </source>
</reference>
<feature type="region of interest" description="Disordered" evidence="1">
    <location>
        <begin position="57"/>
        <end position="78"/>
    </location>
</feature>
<dbReference type="PANTHER" id="PTHR31865">
    <property type="entry name" value="OSJNBA0071G03.3 PROTEIN"/>
    <property type="match status" value="1"/>
</dbReference>
<proteinExistence type="evidence at transcript level"/>
<feature type="region of interest" description="Disordered" evidence="1">
    <location>
        <begin position="293"/>
        <end position="315"/>
    </location>
</feature>
<name>B8LL54_PICSI</name>
<dbReference type="PANTHER" id="PTHR31865:SF0">
    <property type="entry name" value="EXPRESSED PROTEIN"/>
    <property type="match status" value="1"/>
</dbReference>
<dbReference type="AlphaFoldDB" id="B8LL54"/>
<feature type="compositionally biased region" description="Acidic residues" evidence="1">
    <location>
        <begin position="14"/>
        <end position="23"/>
    </location>
</feature>
<accession>B8LL54</accession>
<feature type="region of interest" description="Disordered" evidence="1">
    <location>
        <begin position="1"/>
        <end position="23"/>
    </location>
</feature>
<feature type="compositionally biased region" description="Polar residues" evidence="1">
    <location>
        <begin position="296"/>
        <end position="314"/>
    </location>
</feature>
<dbReference type="InterPro" id="IPR012881">
    <property type="entry name" value="DUF1685"/>
</dbReference>